<dbReference type="GO" id="GO:0071555">
    <property type="term" value="P:cell wall organization"/>
    <property type="evidence" value="ECO:0007669"/>
    <property type="project" value="UniProtKB-KW"/>
</dbReference>
<evidence type="ECO:0000256" key="13">
    <source>
        <dbReference type="ARBA" id="ARBA00022984"/>
    </source>
</evidence>
<dbReference type="SUPFAM" id="SSF52440">
    <property type="entry name" value="PreATP-grasp domain"/>
    <property type="match status" value="1"/>
</dbReference>
<evidence type="ECO:0000256" key="18">
    <source>
        <dbReference type="HAMAP-Rule" id="MF_00047"/>
    </source>
</evidence>
<dbReference type="GO" id="GO:0008360">
    <property type="term" value="P:regulation of cell shape"/>
    <property type="evidence" value="ECO:0007669"/>
    <property type="project" value="UniProtKB-KW"/>
</dbReference>
<evidence type="ECO:0000256" key="10">
    <source>
        <dbReference type="ARBA" id="ARBA00022840"/>
    </source>
</evidence>
<evidence type="ECO:0000256" key="20">
    <source>
        <dbReference type="PIRSR" id="PIRSR039102-2"/>
    </source>
</evidence>
<dbReference type="HOGENOM" id="CLU_039268_0_0_6"/>
<comment type="function">
    <text evidence="2 18">Cell wall formation.</text>
</comment>
<comment type="pathway">
    <text evidence="4 18">Cell wall biogenesis; peptidoglycan biosynthesis.</text>
</comment>
<evidence type="ECO:0000256" key="14">
    <source>
        <dbReference type="ARBA" id="ARBA00023211"/>
    </source>
</evidence>
<feature type="binding site" evidence="20">
    <location>
        <begin position="316"/>
        <end position="317"/>
    </location>
    <ligand>
        <name>ATP</name>
        <dbReference type="ChEBI" id="CHEBI:30616"/>
    </ligand>
</feature>
<dbReference type="HAMAP" id="MF_00047">
    <property type="entry name" value="Dala_Dala_lig"/>
    <property type="match status" value="1"/>
</dbReference>
<dbReference type="InterPro" id="IPR013815">
    <property type="entry name" value="ATP_grasp_subdomain_1"/>
</dbReference>
<evidence type="ECO:0000256" key="4">
    <source>
        <dbReference type="ARBA" id="ARBA00004752"/>
    </source>
</evidence>
<evidence type="ECO:0000256" key="22">
    <source>
        <dbReference type="PROSITE-ProRule" id="PRU00409"/>
    </source>
</evidence>
<dbReference type="GO" id="GO:0005829">
    <property type="term" value="C:cytosol"/>
    <property type="evidence" value="ECO:0007669"/>
    <property type="project" value="UniProtKB-ARBA"/>
</dbReference>
<keyword evidence="10 22" id="KW-0067">ATP-binding</keyword>
<keyword evidence="7 18" id="KW-0436">Ligase</keyword>
<dbReference type="InterPro" id="IPR005905">
    <property type="entry name" value="D_ala_D_ala"/>
</dbReference>
<dbReference type="EC" id="6.3.2.4" evidence="18"/>
<dbReference type="Gene3D" id="3.30.470.20">
    <property type="entry name" value="ATP-grasp fold, B domain"/>
    <property type="match status" value="1"/>
</dbReference>
<dbReference type="Gene3D" id="3.40.50.20">
    <property type="match status" value="1"/>
</dbReference>
<evidence type="ECO:0000256" key="12">
    <source>
        <dbReference type="ARBA" id="ARBA00022960"/>
    </source>
</evidence>
<evidence type="ECO:0000256" key="1">
    <source>
        <dbReference type="ARBA" id="ARBA00001936"/>
    </source>
</evidence>
<evidence type="ECO:0000256" key="3">
    <source>
        <dbReference type="ARBA" id="ARBA00004496"/>
    </source>
</evidence>
<dbReference type="PROSITE" id="PS00844">
    <property type="entry name" value="DALA_DALA_LIGASE_2"/>
    <property type="match status" value="1"/>
</dbReference>
<evidence type="ECO:0000256" key="9">
    <source>
        <dbReference type="ARBA" id="ARBA00022741"/>
    </source>
</evidence>
<keyword evidence="15 18" id="KW-0961">Cell wall biogenesis/degradation</keyword>
<dbReference type="InterPro" id="IPR000291">
    <property type="entry name" value="D-Ala_lig_Van_CS"/>
</dbReference>
<evidence type="ECO:0000256" key="2">
    <source>
        <dbReference type="ARBA" id="ARBA00003921"/>
    </source>
</evidence>
<dbReference type="FunFam" id="3.30.1490.20:FF:000007">
    <property type="entry name" value="D-alanine--D-alanine ligase"/>
    <property type="match status" value="1"/>
</dbReference>
<keyword evidence="12 18" id="KW-0133">Cell shape</keyword>
<comment type="subcellular location">
    <subcellularLocation>
        <location evidence="3 18">Cytoplasm</location>
    </subcellularLocation>
</comment>
<name>A0A090ALF9_9ENTR</name>
<reference evidence="24 25" key="2">
    <citation type="journal article" date="2014" name="Curr. Biol.">
        <title>Symbiont-Supplemented Maternal Investment Underpinning Host's Ecological Adaptation.</title>
        <authorList>
            <person name="Kaiwa N."/>
            <person name="Hosokawa T."/>
            <person name="Nikoh N."/>
            <person name="Tanahashi M."/>
            <person name="Moriyama M."/>
            <person name="Meng X.Y."/>
            <person name="Maeda T."/>
            <person name="Yamaguchi K."/>
            <person name="Shigenobu S."/>
            <person name="Ito M."/>
            <person name="Fukatsu T."/>
        </authorList>
    </citation>
    <scope>NUCLEOTIDE SEQUENCE [LARGE SCALE GENOMIC DNA]</scope>
    <source>
        <strain evidence="24 25">UwTKB</strain>
    </source>
</reference>
<feature type="active site" evidence="19">
    <location>
        <position position="328"/>
    </location>
</feature>
<dbReference type="PROSITE" id="PS50975">
    <property type="entry name" value="ATP_GRASP"/>
    <property type="match status" value="1"/>
</dbReference>
<dbReference type="InterPro" id="IPR011095">
    <property type="entry name" value="Dala_Dala_lig_C"/>
</dbReference>
<evidence type="ECO:0000256" key="19">
    <source>
        <dbReference type="PIRSR" id="PIRSR039102-1"/>
    </source>
</evidence>
<feature type="domain" description="ATP-grasp" evidence="23">
    <location>
        <begin position="147"/>
        <end position="350"/>
    </location>
</feature>
<feature type="active site" evidence="19">
    <location>
        <position position="16"/>
    </location>
</feature>
<keyword evidence="8 21" id="KW-0479">Metal-binding</keyword>
<dbReference type="Proteomes" id="UP000031627">
    <property type="component" value="Chromosome"/>
</dbReference>
<dbReference type="NCBIfam" id="NF002528">
    <property type="entry name" value="PRK01966.1-4"/>
    <property type="match status" value="1"/>
</dbReference>
<dbReference type="SUPFAM" id="SSF56059">
    <property type="entry name" value="Glutathione synthetase ATP-binding domain-like"/>
    <property type="match status" value="1"/>
</dbReference>
<dbReference type="AlphaFoldDB" id="A0A090ALF9"/>
<evidence type="ECO:0000256" key="5">
    <source>
        <dbReference type="ARBA" id="ARBA00010871"/>
    </source>
</evidence>
<feature type="binding site" evidence="21">
    <location>
        <position position="317"/>
    </location>
    <ligand>
        <name>Mg(2+)</name>
        <dbReference type="ChEBI" id="CHEBI:18420"/>
        <label>1</label>
    </ligand>
</feature>
<feature type="binding site" evidence="20">
    <location>
        <begin position="223"/>
        <end position="230"/>
    </location>
    <ligand>
        <name>ATP</name>
        <dbReference type="ChEBI" id="CHEBI:30616"/>
    </ligand>
</feature>
<comment type="cofactor">
    <cofactor evidence="21">
        <name>Mg(2+)</name>
        <dbReference type="ChEBI" id="CHEBI:18420"/>
    </cofactor>
    <cofactor evidence="21">
        <name>Mn(2+)</name>
        <dbReference type="ChEBI" id="CHEBI:29035"/>
    </cofactor>
    <text evidence="21">Binds 2 magnesium or manganese ions per subunit.</text>
</comment>
<evidence type="ECO:0000256" key="6">
    <source>
        <dbReference type="ARBA" id="ARBA00022490"/>
    </source>
</evidence>
<gene>
    <name evidence="24" type="primary">ddlA</name>
    <name evidence="18" type="synonym">ddl</name>
    <name evidence="24" type="ORF">TGUWTKB_2300</name>
</gene>
<evidence type="ECO:0000256" key="7">
    <source>
        <dbReference type="ARBA" id="ARBA00022598"/>
    </source>
</evidence>
<organism evidence="24 25">
    <name type="scientific">Candidatus Tachikawaea gelatinosa</name>
    <dbReference type="NCBI Taxonomy" id="1410383"/>
    <lineage>
        <taxon>Bacteria</taxon>
        <taxon>Pseudomonadati</taxon>
        <taxon>Pseudomonadota</taxon>
        <taxon>Gammaproteobacteria</taxon>
        <taxon>Enterobacterales</taxon>
        <taxon>Enterobacteriaceae</taxon>
        <taxon>Candidatus Tachikawaea</taxon>
    </lineage>
</organism>
<sequence>MKKLKVGIIFGGQSVEHNISLKSAVTIINFIDKKKFEVHLFKIDKDGFWFFFENFNDDNVNKKTLFLLKNSHFFKKIMFFPGKNKFFIVKDSLIEKKIPNMDIMFPITHGTFGEDGCLQGMLSFLKIPFVGTGVLGSAINMNKDVMKRILFHAGLKTASFITINNYELKNFNISQDFSHLGFPLFVKPNSQGSSIGISKVNSIVELKKAIDLAFQYDKKILIEKAINGREIECAVLGNHKLIVSVFGEIISKNRFYSYDEKYGNTKNIQLIIPAKITEKQKKILTNVIKKTFKVLECDDFARIDFFLKGEDTVVINEINTLPGFTKNSMYPNLWNFSDISYTDLITKIIYISLKRYQNNKV</sequence>
<evidence type="ECO:0000256" key="15">
    <source>
        <dbReference type="ARBA" id="ARBA00023316"/>
    </source>
</evidence>
<proteinExistence type="inferred from homology"/>
<evidence type="ECO:0000256" key="21">
    <source>
        <dbReference type="PIRSR" id="PIRSR039102-3"/>
    </source>
</evidence>
<dbReference type="RefSeq" id="WP_041062719.1">
    <property type="nucleotide sequence ID" value="NZ_AP014521.1"/>
</dbReference>
<comment type="similarity">
    <text evidence="5 18">Belongs to the D-alanine--D-alanine ligase family.</text>
</comment>
<feature type="binding site" evidence="21">
    <location>
        <position position="304"/>
    </location>
    <ligand>
        <name>Mg(2+)</name>
        <dbReference type="ChEBI" id="CHEBI:18420"/>
        <label>1</label>
    </ligand>
</feature>
<comment type="pathway">
    <text evidence="17">Glycan biosynthesis.</text>
</comment>
<dbReference type="InterPro" id="IPR011127">
    <property type="entry name" value="Dala_Dala_lig_N"/>
</dbReference>
<dbReference type="STRING" id="1410383.TGUWTKB_2300"/>
<evidence type="ECO:0000256" key="8">
    <source>
        <dbReference type="ARBA" id="ARBA00022723"/>
    </source>
</evidence>
<keyword evidence="11 21" id="KW-0460">Magnesium</keyword>
<evidence type="ECO:0000256" key="11">
    <source>
        <dbReference type="ARBA" id="ARBA00022842"/>
    </source>
</evidence>
<dbReference type="GO" id="GO:0008716">
    <property type="term" value="F:D-alanine-D-alanine ligase activity"/>
    <property type="evidence" value="ECO:0007669"/>
    <property type="project" value="UniProtKB-UniRule"/>
</dbReference>
<dbReference type="EMBL" id="AP014521">
    <property type="protein sequence ID" value="BAP58474.1"/>
    <property type="molecule type" value="Genomic_DNA"/>
</dbReference>
<feature type="binding site" evidence="21">
    <location>
        <position position="319"/>
    </location>
    <ligand>
        <name>Mg(2+)</name>
        <dbReference type="ChEBI" id="CHEBI:18420"/>
        <label>2</label>
    </ligand>
</feature>
<dbReference type="GO" id="GO:0005524">
    <property type="term" value="F:ATP binding"/>
    <property type="evidence" value="ECO:0007669"/>
    <property type="project" value="UniProtKB-UniRule"/>
</dbReference>
<keyword evidence="14 21" id="KW-0464">Manganese</keyword>
<evidence type="ECO:0000256" key="16">
    <source>
        <dbReference type="ARBA" id="ARBA00047614"/>
    </source>
</evidence>
<evidence type="ECO:0000259" key="23">
    <source>
        <dbReference type="PROSITE" id="PS50975"/>
    </source>
</evidence>
<evidence type="ECO:0000256" key="17">
    <source>
        <dbReference type="ARBA" id="ARBA00060592"/>
    </source>
</evidence>
<dbReference type="InterPro" id="IPR011761">
    <property type="entry name" value="ATP-grasp"/>
</dbReference>
<dbReference type="GO" id="GO:0046872">
    <property type="term" value="F:metal ion binding"/>
    <property type="evidence" value="ECO:0007669"/>
    <property type="project" value="UniProtKB-KW"/>
</dbReference>
<dbReference type="Gene3D" id="3.30.1490.20">
    <property type="entry name" value="ATP-grasp fold, A domain"/>
    <property type="match status" value="1"/>
</dbReference>
<dbReference type="UniPathway" id="UPA00219"/>
<keyword evidence="25" id="KW-1185">Reference proteome</keyword>
<dbReference type="InterPro" id="IPR016185">
    <property type="entry name" value="PreATP-grasp_dom_sf"/>
</dbReference>
<dbReference type="PANTHER" id="PTHR23132:SF25">
    <property type="entry name" value="D-ALANINE--D-ALANINE LIGASE A"/>
    <property type="match status" value="1"/>
</dbReference>
<dbReference type="PROSITE" id="PS00843">
    <property type="entry name" value="DALA_DALA_LIGASE_1"/>
    <property type="match status" value="1"/>
</dbReference>
<dbReference type="FunFam" id="3.30.470.20:FF:000008">
    <property type="entry name" value="D-alanine--D-alanine ligase"/>
    <property type="match status" value="1"/>
</dbReference>
<comment type="catalytic activity">
    <reaction evidence="16 18">
        <text>2 D-alanine + ATP = D-alanyl-D-alanine + ADP + phosphate + H(+)</text>
        <dbReference type="Rhea" id="RHEA:11224"/>
        <dbReference type="ChEBI" id="CHEBI:15378"/>
        <dbReference type="ChEBI" id="CHEBI:30616"/>
        <dbReference type="ChEBI" id="CHEBI:43474"/>
        <dbReference type="ChEBI" id="CHEBI:57416"/>
        <dbReference type="ChEBI" id="CHEBI:57822"/>
        <dbReference type="ChEBI" id="CHEBI:456216"/>
        <dbReference type="EC" id="6.3.2.4"/>
    </reaction>
</comment>
<feature type="binding site" evidence="20">
    <location>
        <begin position="185"/>
        <end position="187"/>
    </location>
    <ligand>
        <name>ATP</name>
        <dbReference type="ChEBI" id="CHEBI:30616"/>
    </ligand>
</feature>
<feature type="active site" evidence="19">
    <location>
        <position position="193"/>
    </location>
</feature>
<dbReference type="PIRSF" id="PIRSF039102">
    <property type="entry name" value="Ddl/VanB"/>
    <property type="match status" value="1"/>
</dbReference>
<dbReference type="NCBIfam" id="TIGR01205">
    <property type="entry name" value="D_ala_D_alaTIGR"/>
    <property type="match status" value="1"/>
</dbReference>
<feature type="binding site" evidence="20">
    <location>
        <begin position="193"/>
        <end position="194"/>
    </location>
    <ligand>
        <name>ATP</name>
        <dbReference type="ChEBI" id="CHEBI:30616"/>
    </ligand>
</feature>
<evidence type="ECO:0000313" key="25">
    <source>
        <dbReference type="Proteomes" id="UP000031627"/>
    </source>
</evidence>
<dbReference type="GO" id="GO:0009252">
    <property type="term" value="P:peptidoglycan biosynthetic process"/>
    <property type="evidence" value="ECO:0007669"/>
    <property type="project" value="UniProtKB-UniRule"/>
</dbReference>
<dbReference type="OrthoDB" id="9813261at2"/>
<keyword evidence="9 20" id="KW-0547">Nucleotide-binding</keyword>
<dbReference type="PANTHER" id="PTHR23132">
    <property type="entry name" value="D-ALANINE--D-ALANINE LIGASE"/>
    <property type="match status" value="1"/>
</dbReference>
<dbReference type="Pfam" id="PF07478">
    <property type="entry name" value="Dala_Dala_lig_C"/>
    <property type="match status" value="1"/>
</dbReference>
<dbReference type="KEGG" id="sbw:TGUWTKB_2300"/>
<feature type="binding site" evidence="20">
    <location>
        <position position="143"/>
    </location>
    <ligand>
        <name>ATP</name>
        <dbReference type="ChEBI" id="CHEBI:30616"/>
    </ligand>
</feature>
<accession>A0A090ALF9</accession>
<evidence type="ECO:0000313" key="24">
    <source>
        <dbReference type="EMBL" id="BAP58474.1"/>
    </source>
</evidence>
<comment type="cofactor">
    <cofactor evidence="1">
        <name>Mn(2+)</name>
        <dbReference type="ChEBI" id="CHEBI:29035"/>
    </cofactor>
</comment>
<protein>
    <recommendedName>
        <fullName evidence="18">D-alanine--D-alanine ligase</fullName>
        <ecNumber evidence="18">6.3.2.4</ecNumber>
    </recommendedName>
    <alternativeName>
        <fullName evidence="18">D-Ala-D-Ala ligase</fullName>
    </alternativeName>
    <alternativeName>
        <fullName evidence="18">D-alanylalanine synthetase</fullName>
    </alternativeName>
</protein>
<dbReference type="Pfam" id="PF01820">
    <property type="entry name" value="Dala_Dala_lig_N"/>
    <property type="match status" value="1"/>
</dbReference>
<keyword evidence="13 18" id="KW-0573">Peptidoglycan synthesis</keyword>
<reference evidence="25" key="1">
    <citation type="submission" date="2013-11" db="EMBL/GenBank/DDBJ databases">
        <title>Symbiont-containing voluminous jelly as an extraordinary maternal gift for overwintering insect nymphs.</title>
        <authorList>
            <person name="Kaiwa N."/>
            <person name="Hosokawa T."/>
            <person name="Nikoh N."/>
            <person name="Meng X.Y."/>
            <person name="Tanahashi M."/>
            <person name="Moriyama M."/>
            <person name="Maeda T."/>
            <person name="Yamaguchi K."/>
            <person name="Shigenobu S."/>
            <person name="Ito M."/>
            <person name="Fukatsu T."/>
        </authorList>
    </citation>
    <scope>NUCLEOTIDE SEQUENCE [LARGE SCALE GENOMIC DNA]</scope>
    <source>
        <strain evidence="25">UwTKB</strain>
    </source>
</reference>
<keyword evidence="6 18" id="KW-0963">Cytoplasm</keyword>
<feature type="binding site" evidence="21">
    <location>
        <position position="317"/>
    </location>
    <ligand>
        <name>Mg(2+)</name>
        <dbReference type="ChEBI" id="CHEBI:18420"/>
        <label>2</label>
    </ligand>
</feature>